<dbReference type="KEGG" id="ote:Oter_3351"/>
<dbReference type="SUPFAM" id="SSF51445">
    <property type="entry name" value="(Trans)glycosidases"/>
    <property type="match status" value="1"/>
</dbReference>
<dbReference type="PRINTS" id="PR00133">
    <property type="entry name" value="GLHYDRLASE3"/>
</dbReference>
<dbReference type="InterPro" id="IPR013783">
    <property type="entry name" value="Ig-like_fold"/>
</dbReference>
<sequence length="747" mass="81469">MPSYPTLAPLLSSCCFALAVSGTSAQTLPTGLPFQDPELPAEQRIDDLIGRMTLEEKIDCMAMRAAVPRLGVKGSRHIEGYHGVAQGGPSNWGRRNPTATTQFPQAYGLGATWDPELIRQVAAQEAEEARYLFQSPRYDRAGLIVRAPNADLARDPRWGRTEEVYGEDPFHAGTLATAFVRGLQGDDPRYFKAVSLVKHFLANSNEDGRESSSSNFSERQWREYYAKPFEMAIVDGGAPALMAAYNAVNGTPAHVHPMLRDIVMAEWKLNGILCTDGGGLRLLVEKHHAFPDLPSAAAACVKAGINHFLDRHKDAVTEAVARGSITERDLDAALRGLFRVSLKLGLLDPDERVPYAAIGRNGEAEPWLRPDTQALVRKVTQRSIVLLKNSGALLPLDRTKVKTVALVGPLVNTVLPDWYGGTPPYTVPPSIGVEKVAGEGVKVGWLADMGDAAVELARTSEIAIVCVGNDPISAGGWELVRTPSEGKEAVDRKDLALPRDQEKFIRRVLAANPRTIVVLISNFPYAMPWVVKHVPAIVHLTHASQELGHALGDVLWGEVNPDGKLAQTWPKSLKQLPPMMDYDLTHGRTYQYFKGEPQFPFGFGLSYTTFNLSNLRVGLDVARHVGAGAETPAESPAPRTFAPNAILSIAVEVTNTGTRAGDEVVQVYARYPHSKVSRPLKQLCGFQRISVAAGETAHVRLQLPASRFAYWSVEQHAWVVEPGPVELLVGNSSADSDLKLRQTISIE</sequence>
<keyword evidence="7" id="KW-1185">Reference proteome</keyword>
<keyword evidence="2 4" id="KW-0732">Signal</keyword>
<dbReference type="PANTHER" id="PTHR42721">
    <property type="entry name" value="SUGAR HYDROLASE-RELATED"/>
    <property type="match status" value="1"/>
</dbReference>
<reference evidence="6 7" key="1">
    <citation type="journal article" date="2011" name="J. Bacteriol.">
        <title>Genome sequence of the verrucomicrobium Opitutus terrae PB90-1, an abundant inhabitant of rice paddy soil ecosystems.</title>
        <authorList>
            <person name="van Passel M.W."/>
            <person name="Kant R."/>
            <person name="Palva A."/>
            <person name="Copeland A."/>
            <person name="Lucas S."/>
            <person name="Lapidus A."/>
            <person name="Glavina del Rio T."/>
            <person name="Pitluck S."/>
            <person name="Goltsman E."/>
            <person name="Clum A."/>
            <person name="Sun H."/>
            <person name="Schmutz J."/>
            <person name="Larimer F.W."/>
            <person name="Land M.L."/>
            <person name="Hauser L."/>
            <person name="Kyrpides N."/>
            <person name="Mikhailova N."/>
            <person name="Richardson P.P."/>
            <person name="Janssen P.H."/>
            <person name="de Vos W.M."/>
            <person name="Smidt H."/>
        </authorList>
    </citation>
    <scope>NUCLEOTIDE SEQUENCE [LARGE SCALE GENOMIC DNA]</scope>
    <source>
        <strain evidence="7">DSM 11246 / JCM 15787 / PB90-1</strain>
    </source>
</reference>
<evidence type="ECO:0000259" key="5">
    <source>
        <dbReference type="SMART" id="SM01217"/>
    </source>
</evidence>
<feature type="domain" description="Fibronectin type III-like" evidence="5">
    <location>
        <begin position="663"/>
        <end position="733"/>
    </location>
</feature>
<gene>
    <name evidence="6" type="ordered locus">Oter_3351</name>
</gene>
<dbReference type="GO" id="GO:0009044">
    <property type="term" value="F:xylan 1,4-beta-xylosidase activity"/>
    <property type="evidence" value="ECO:0007669"/>
    <property type="project" value="InterPro"/>
</dbReference>
<dbReference type="FunFam" id="2.60.40.10:FF:000495">
    <property type="entry name" value="Periplasmic beta-glucosidase"/>
    <property type="match status" value="1"/>
</dbReference>
<dbReference type="GO" id="GO:0008422">
    <property type="term" value="F:beta-glucosidase activity"/>
    <property type="evidence" value="ECO:0007669"/>
    <property type="project" value="UniProtKB-ARBA"/>
</dbReference>
<dbReference type="AlphaFoldDB" id="B1ZU62"/>
<dbReference type="GO" id="GO:0031222">
    <property type="term" value="P:arabinan catabolic process"/>
    <property type="evidence" value="ECO:0007669"/>
    <property type="project" value="TreeGrafter"/>
</dbReference>
<dbReference type="InterPro" id="IPR001764">
    <property type="entry name" value="Glyco_hydro_3_N"/>
</dbReference>
<dbReference type="RefSeq" id="WP_012376157.1">
    <property type="nucleotide sequence ID" value="NC_010571.1"/>
</dbReference>
<dbReference type="InterPro" id="IPR026891">
    <property type="entry name" value="Fn3-like"/>
</dbReference>
<dbReference type="InterPro" id="IPR002772">
    <property type="entry name" value="Glyco_hydro_3_C"/>
</dbReference>
<evidence type="ECO:0000256" key="2">
    <source>
        <dbReference type="ARBA" id="ARBA00022729"/>
    </source>
</evidence>
<dbReference type="SMART" id="SM01217">
    <property type="entry name" value="Fn3_like"/>
    <property type="match status" value="1"/>
</dbReference>
<dbReference type="Proteomes" id="UP000007013">
    <property type="component" value="Chromosome"/>
</dbReference>
<dbReference type="GO" id="GO:0046556">
    <property type="term" value="F:alpha-L-arabinofuranosidase activity"/>
    <property type="evidence" value="ECO:0007669"/>
    <property type="project" value="TreeGrafter"/>
</dbReference>
<dbReference type="Pfam" id="PF00933">
    <property type="entry name" value="Glyco_hydro_3"/>
    <property type="match status" value="1"/>
</dbReference>
<dbReference type="Pfam" id="PF14310">
    <property type="entry name" value="Fn3-like"/>
    <property type="match status" value="1"/>
</dbReference>
<dbReference type="InterPro" id="IPR036962">
    <property type="entry name" value="Glyco_hydro_3_N_sf"/>
</dbReference>
<evidence type="ECO:0000256" key="3">
    <source>
        <dbReference type="ARBA" id="ARBA00022801"/>
    </source>
</evidence>
<dbReference type="STRING" id="452637.Oter_3351"/>
<dbReference type="eggNOG" id="COG1472">
    <property type="taxonomic scope" value="Bacteria"/>
</dbReference>
<dbReference type="GO" id="GO:0045493">
    <property type="term" value="P:xylan catabolic process"/>
    <property type="evidence" value="ECO:0007669"/>
    <property type="project" value="InterPro"/>
</dbReference>
<dbReference type="Gene3D" id="3.40.50.1700">
    <property type="entry name" value="Glycoside hydrolase family 3 C-terminal domain"/>
    <property type="match status" value="1"/>
</dbReference>
<feature type="chain" id="PRO_5002774471" evidence="4">
    <location>
        <begin position="20"/>
        <end position="747"/>
    </location>
</feature>
<dbReference type="OrthoDB" id="9805821at2"/>
<dbReference type="InterPro" id="IPR036881">
    <property type="entry name" value="Glyco_hydro_3_C_sf"/>
</dbReference>
<dbReference type="PANTHER" id="PTHR42721:SF3">
    <property type="entry name" value="BETA-D-XYLOSIDASE 5-RELATED"/>
    <property type="match status" value="1"/>
</dbReference>
<protein>
    <submittedName>
        <fullName evidence="6">Glycoside hydrolase family 3 domain protein</fullName>
    </submittedName>
</protein>
<feature type="signal peptide" evidence="4">
    <location>
        <begin position="1"/>
        <end position="19"/>
    </location>
</feature>
<evidence type="ECO:0000313" key="7">
    <source>
        <dbReference type="Proteomes" id="UP000007013"/>
    </source>
</evidence>
<dbReference type="HOGENOM" id="CLU_004542_5_3_0"/>
<dbReference type="InterPro" id="IPR044993">
    <property type="entry name" value="BXL"/>
</dbReference>
<accession>B1ZU62</accession>
<evidence type="ECO:0000313" key="6">
    <source>
        <dbReference type="EMBL" id="ACB76628.1"/>
    </source>
</evidence>
<organism evidence="6 7">
    <name type="scientific">Opitutus terrae (strain DSM 11246 / JCM 15787 / PB90-1)</name>
    <dbReference type="NCBI Taxonomy" id="452637"/>
    <lineage>
        <taxon>Bacteria</taxon>
        <taxon>Pseudomonadati</taxon>
        <taxon>Verrucomicrobiota</taxon>
        <taxon>Opitutia</taxon>
        <taxon>Opitutales</taxon>
        <taxon>Opitutaceae</taxon>
        <taxon>Opitutus</taxon>
    </lineage>
</organism>
<comment type="similarity">
    <text evidence="1">Belongs to the glycosyl hydrolase 3 family.</text>
</comment>
<evidence type="ECO:0000256" key="4">
    <source>
        <dbReference type="SAM" id="SignalP"/>
    </source>
</evidence>
<dbReference type="Pfam" id="PF01915">
    <property type="entry name" value="Glyco_hydro_3_C"/>
    <property type="match status" value="1"/>
</dbReference>
<evidence type="ECO:0000256" key="1">
    <source>
        <dbReference type="ARBA" id="ARBA00005336"/>
    </source>
</evidence>
<proteinExistence type="inferred from homology"/>
<dbReference type="CAZy" id="GH3">
    <property type="family name" value="Glycoside Hydrolase Family 3"/>
</dbReference>
<keyword evidence="3 6" id="KW-0378">Hydrolase</keyword>
<dbReference type="EMBL" id="CP001032">
    <property type="protein sequence ID" value="ACB76628.1"/>
    <property type="molecule type" value="Genomic_DNA"/>
</dbReference>
<dbReference type="Gene3D" id="2.60.40.10">
    <property type="entry name" value="Immunoglobulins"/>
    <property type="match status" value="1"/>
</dbReference>
<dbReference type="Gene3D" id="3.20.20.300">
    <property type="entry name" value="Glycoside hydrolase, family 3, N-terminal domain"/>
    <property type="match status" value="1"/>
</dbReference>
<dbReference type="SUPFAM" id="SSF52279">
    <property type="entry name" value="Beta-D-glucan exohydrolase, C-terminal domain"/>
    <property type="match status" value="1"/>
</dbReference>
<name>B1ZU62_OPITP</name>
<dbReference type="InterPro" id="IPR017853">
    <property type="entry name" value="GH"/>
</dbReference>